<name>A0A7W2ID57_9BURK</name>
<dbReference type="EMBL" id="JACEZT010000014">
    <property type="protein sequence ID" value="MBA5639236.1"/>
    <property type="molecule type" value="Genomic_DNA"/>
</dbReference>
<dbReference type="RefSeq" id="WP_182165593.1">
    <property type="nucleotide sequence ID" value="NZ_JACEZT010000014.1"/>
</dbReference>
<evidence type="ECO:0000256" key="4">
    <source>
        <dbReference type="ARBA" id="ARBA00022989"/>
    </source>
</evidence>
<dbReference type="InterPro" id="IPR011701">
    <property type="entry name" value="MFS"/>
</dbReference>
<evidence type="ECO:0000313" key="7">
    <source>
        <dbReference type="EMBL" id="MBA5639236.1"/>
    </source>
</evidence>
<feature type="transmembrane region" description="Helical" evidence="6">
    <location>
        <begin position="343"/>
        <end position="363"/>
    </location>
</feature>
<evidence type="ECO:0000256" key="1">
    <source>
        <dbReference type="ARBA" id="ARBA00004141"/>
    </source>
</evidence>
<accession>A0A7W2ID57</accession>
<feature type="transmembrane region" description="Helical" evidence="6">
    <location>
        <begin position="253"/>
        <end position="274"/>
    </location>
</feature>
<evidence type="ECO:0000313" key="8">
    <source>
        <dbReference type="Proteomes" id="UP000534388"/>
    </source>
</evidence>
<keyword evidence="5 6" id="KW-0472">Membrane</keyword>
<dbReference type="InterPro" id="IPR036259">
    <property type="entry name" value="MFS_trans_sf"/>
</dbReference>
<comment type="caution">
    <text evidence="7">The sequence shown here is derived from an EMBL/GenBank/DDBJ whole genome shotgun (WGS) entry which is preliminary data.</text>
</comment>
<feature type="transmembrane region" description="Helical" evidence="6">
    <location>
        <begin position="294"/>
        <end position="311"/>
    </location>
</feature>
<evidence type="ECO:0000256" key="2">
    <source>
        <dbReference type="ARBA" id="ARBA00022448"/>
    </source>
</evidence>
<gene>
    <name evidence="7" type="ORF">H3H37_19435</name>
</gene>
<keyword evidence="2" id="KW-0813">Transport</keyword>
<feature type="transmembrane region" description="Helical" evidence="6">
    <location>
        <begin position="375"/>
        <end position="399"/>
    </location>
</feature>
<dbReference type="Proteomes" id="UP000534388">
    <property type="component" value="Unassembled WGS sequence"/>
</dbReference>
<dbReference type="GO" id="GO:0022857">
    <property type="term" value="F:transmembrane transporter activity"/>
    <property type="evidence" value="ECO:0007669"/>
    <property type="project" value="InterPro"/>
</dbReference>
<dbReference type="PANTHER" id="PTHR19432">
    <property type="entry name" value="SUGAR TRANSPORTER"/>
    <property type="match status" value="1"/>
</dbReference>
<dbReference type="SUPFAM" id="SSF103473">
    <property type="entry name" value="MFS general substrate transporter"/>
    <property type="match status" value="1"/>
</dbReference>
<feature type="transmembrane region" description="Helical" evidence="6">
    <location>
        <begin position="12"/>
        <end position="30"/>
    </location>
</feature>
<keyword evidence="8" id="KW-1185">Reference proteome</keyword>
<feature type="transmembrane region" description="Helical" evidence="6">
    <location>
        <begin position="50"/>
        <end position="69"/>
    </location>
</feature>
<dbReference type="GO" id="GO:0016020">
    <property type="term" value="C:membrane"/>
    <property type="evidence" value="ECO:0007669"/>
    <property type="project" value="UniProtKB-SubCell"/>
</dbReference>
<dbReference type="AlphaFoldDB" id="A0A7W2ID57"/>
<dbReference type="Pfam" id="PF07690">
    <property type="entry name" value="MFS_1"/>
    <property type="match status" value="1"/>
</dbReference>
<organism evidence="7 8">
    <name type="scientific">Rugamonas brunnea</name>
    <dbReference type="NCBI Taxonomy" id="2758569"/>
    <lineage>
        <taxon>Bacteria</taxon>
        <taxon>Pseudomonadati</taxon>
        <taxon>Pseudomonadota</taxon>
        <taxon>Betaproteobacteria</taxon>
        <taxon>Burkholderiales</taxon>
        <taxon>Oxalobacteraceae</taxon>
        <taxon>Telluria group</taxon>
        <taxon>Rugamonas</taxon>
    </lineage>
</organism>
<comment type="subcellular location">
    <subcellularLocation>
        <location evidence="1">Membrane</location>
        <topology evidence="1">Multi-pass membrane protein</topology>
    </subcellularLocation>
</comment>
<evidence type="ECO:0000256" key="3">
    <source>
        <dbReference type="ARBA" id="ARBA00022692"/>
    </source>
</evidence>
<evidence type="ECO:0000256" key="6">
    <source>
        <dbReference type="SAM" id="Phobius"/>
    </source>
</evidence>
<sequence>MASIKPHLSFWQIVNMNFGFFGIQFSFGLQQSSMSPIYKYLGADEASLPYLWLAGPMTGLLVQPLIGAMSDRTVTRWGRRTPYFLVGAILCSIGLLLMPFSPALWMAAGLLWILDAANNVTMEPYRAFVSDKLAPAQHSIGFLTQSAFTGLGQTLAYLTPSLLVWWGMDKDAVNGHHIPHVVIVAFVIGAVCSITSVLWTLRTTPEHPLSDAELAELRARPAGWRHTLGDIVDAVREMPPTMKQLALVKLFQWYAMFCYWQYIMLSLATTIYGTTDQTTQGFRDAGLLTGQVGAFYNGVAFVGALVLVPFTRRYGPKLTHSVCLALAGAGMLCIPLIHSPLLLLLPMVGIGLAWASIMGNPYVMLAGSIPPERTGVYMGIFNMFIVIPMIIQIFTLPLYYRSWLGGNPENVIRLAGGLMLCGALAVLFVKLRPRAADGAAALADGQAAQGVATPALGGGHH</sequence>
<proteinExistence type="predicted"/>
<evidence type="ECO:0000256" key="5">
    <source>
        <dbReference type="ARBA" id="ARBA00023136"/>
    </source>
</evidence>
<feature type="transmembrane region" description="Helical" evidence="6">
    <location>
        <begin position="178"/>
        <end position="201"/>
    </location>
</feature>
<keyword evidence="3 6" id="KW-0812">Transmembrane</keyword>
<protein>
    <submittedName>
        <fullName evidence="7">MFS transporter</fullName>
    </submittedName>
</protein>
<feature type="transmembrane region" description="Helical" evidence="6">
    <location>
        <begin position="411"/>
        <end position="429"/>
    </location>
</feature>
<feature type="transmembrane region" description="Helical" evidence="6">
    <location>
        <begin position="318"/>
        <end position="337"/>
    </location>
</feature>
<dbReference type="Gene3D" id="1.20.1250.20">
    <property type="entry name" value="MFS general substrate transporter like domains"/>
    <property type="match status" value="1"/>
</dbReference>
<dbReference type="PANTHER" id="PTHR19432:SF35">
    <property type="entry name" value="SOLUTE CARRIER FAMILY 45 MEMBER 3 ISOFORM X1"/>
    <property type="match status" value="1"/>
</dbReference>
<keyword evidence="4 6" id="KW-1133">Transmembrane helix</keyword>
<reference evidence="7 8" key="1">
    <citation type="submission" date="2020-07" db="EMBL/GenBank/DDBJ databases">
        <title>Novel species isolated from subtropical streams in China.</title>
        <authorList>
            <person name="Lu H."/>
        </authorList>
    </citation>
    <scope>NUCLEOTIDE SEQUENCE [LARGE SCALE GENOMIC DNA]</scope>
    <source>
        <strain evidence="7 8">LX20W</strain>
    </source>
</reference>
<feature type="transmembrane region" description="Helical" evidence="6">
    <location>
        <begin position="81"/>
        <end position="98"/>
    </location>
</feature>